<protein>
    <submittedName>
        <fullName evidence="3">Uncharacterized protein</fullName>
    </submittedName>
</protein>
<accession>A0A426ZCE3</accession>
<feature type="compositionally biased region" description="Basic and acidic residues" evidence="1">
    <location>
        <begin position="228"/>
        <end position="268"/>
    </location>
</feature>
<keyword evidence="2" id="KW-1133">Transmembrane helix</keyword>
<dbReference type="PANTHER" id="PTHR33834:SF2">
    <property type="entry name" value="SIGNALING PEPTIDE TAXIMIN 1"/>
    <property type="match status" value="1"/>
</dbReference>
<feature type="region of interest" description="Disordered" evidence="1">
    <location>
        <begin position="216"/>
        <end position="268"/>
    </location>
</feature>
<keyword evidence="2" id="KW-0812">Transmembrane</keyword>
<dbReference type="Proteomes" id="UP000287651">
    <property type="component" value="Unassembled WGS sequence"/>
</dbReference>
<feature type="transmembrane region" description="Helical" evidence="2">
    <location>
        <begin position="276"/>
        <end position="301"/>
    </location>
</feature>
<dbReference type="AlphaFoldDB" id="A0A426ZCE3"/>
<comment type="caution">
    <text evidence="3">The sequence shown here is derived from an EMBL/GenBank/DDBJ whole genome shotgun (WGS) entry which is preliminary data.</text>
</comment>
<name>A0A426ZCE3_ENSVE</name>
<reference evidence="3 4" key="1">
    <citation type="journal article" date="2014" name="Agronomy (Basel)">
        <title>A Draft Genome Sequence for Ensete ventricosum, the Drought-Tolerant Tree Against Hunger.</title>
        <authorList>
            <person name="Harrison J."/>
            <person name="Moore K.A."/>
            <person name="Paszkiewicz K."/>
            <person name="Jones T."/>
            <person name="Grant M."/>
            <person name="Ambacheew D."/>
            <person name="Muzemil S."/>
            <person name="Studholme D.J."/>
        </authorList>
    </citation>
    <scope>NUCLEOTIDE SEQUENCE [LARGE SCALE GENOMIC DNA]</scope>
</reference>
<sequence length="400" mass="42316">MKLKHGALEAAAGAKPGKLGGPAIVTASRHRGWRRGLKWPGELVRGRGSDGHVEGEVVGGGDLGESVGRRGDVVPKNLIRLGGVKVGVGLDGEAERAESGFGTGTWRRRSNKSELVVRREAGVHEGGKPVRSGHALMAKVLDSKTVLHKGRAGALARPGSPSASSDRHRRLHELVQEIFTGPKISVTTAITHSLAIGTPKPAVDIIQVECGSDVPPGRRLLNKGETNPIERERGIREAEGNLGEPTDRTPRGQKKGEKRGEGERERRKGMEECRPLGFLIGLPFAVLSLVISIVGVAVWLVGSVASPSTIDAFVFSEASSQGVCFVFASQVGAELRVPVLLLLRGRGQSGDGSHTATLHGDTVLRRSDSLLTAHSGVAYVVHTYASMSPRDAASNVFFCD</sequence>
<evidence type="ECO:0000313" key="4">
    <source>
        <dbReference type="Proteomes" id="UP000287651"/>
    </source>
</evidence>
<keyword evidence="2" id="KW-0472">Membrane</keyword>
<dbReference type="PANTHER" id="PTHR33834">
    <property type="entry name" value="SIGNALING PEPTIDE TAXIMIN 2"/>
    <property type="match status" value="1"/>
</dbReference>
<evidence type="ECO:0000256" key="2">
    <source>
        <dbReference type="SAM" id="Phobius"/>
    </source>
</evidence>
<proteinExistence type="predicted"/>
<dbReference type="InterPro" id="IPR055283">
    <property type="entry name" value="TAXIMIN_1/2"/>
</dbReference>
<organism evidence="3 4">
    <name type="scientific">Ensete ventricosum</name>
    <name type="common">Abyssinian banana</name>
    <name type="synonym">Musa ensete</name>
    <dbReference type="NCBI Taxonomy" id="4639"/>
    <lineage>
        <taxon>Eukaryota</taxon>
        <taxon>Viridiplantae</taxon>
        <taxon>Streptophyta</taxon>
        <taxon>Embryophyta</taxon>
        <taxon>Tracheophyta</taxon>
        <taxon>Spermatophyta</taxon>
        <taxon>Magnoliopsida</taxon>
        <taxon>Liliopsida</taxon>
        <taxon>Zingiberales</taxon>
        <taxon>Musaceae</taxon>
        <taxon>Ensete</taxon>
    </lineage>
</organism>
<evidence type="ECO:0000313" key="3">
    <source>
        <dbReference type="EMBL" id="RRT61651.1"/>
    </source>
</evidence>
<gene>
    <name evidence="3" type="ORF">B296_00032378</name>
</gene>
<dbReference type="EMBL" id="AMZH03007308">
    <property type="protein sequence ID" value="RRT61651.1"/>
    <property type="molecule type" value="Genomic_DNA"/>
</dbReference>
<evidence type="ECO:0000256" key="1">
    <source>
        <dbReference type="SAM" id="MobiDB-lite"/>
    </source>
</evidence>